<gene>
    <name evidence="4" type="primary">Contig13446.g14344</name>
    <name evidence="4" type="ORF">STYLEM_20997</name>
</gene>
<dbReference type="InterPro" id="IPR008266">
    <property type="entry name" value="Tyr_kinase_AS"/>
</dbReference>
<dbReference type="Gene3D" id="3.30.200.20">
    <property type="entry name" value="Phosphorylase Kinase, domain 1"/>
    <property type="match status" value="1"/>
</dbReference>
<dbReference type="AlphaFoldDB" id="A0A078BCB0"/>
<dbReference type="InterPro" id="IPR000719">
    <property type="entry name" value="Prot_kinase_dom"/>
</dbReference>
<dbReference type="Gene3D" id="1.10.510.10">
    <property type="entry name" value="Transferase(Phosphotransferase) domain 1"/>
    <property type="match status" value="1"/>
</dbReference>
<dbReference type="SMART" id="SM00698">
    <property type="entry name" value="MORN"/>
    <property type="match status" value="4"/>
</dbReference>
<keyword evidence="4" id="KW-0808">Transferase</keyword>
<organism evidence="4 5">
    <name type="scientific">Stylonychia lemnae</name>
    <name type="common">Ciliate</name>
    <dbReference type="NCBI Taxonomy" id="5949"/>
    <lineage>
        <taxon>Eukaryota</taxon>
        <taxon>Sar</taxon>
        <taxon>Alveolata</taxon>
        <taxon>Ciliophora</taxon>
        <taxon>Intramacronucleata</taxon>
        <taxon>Spirotrichea</taxon>
        <taxon>Stichotrichia</taxon>
        <taxon>Sporadotrichida</taxon>
        <taxon>Oxytrichidae</taxon>
        <taxon>Stylonychinae</taxon>
        <taxon>Stylonychia</taxon>
    </lineage>
</organism>
<evidence type="ECO:0000313" key="5">
    <source>
        <dbReference type="Proteomes" id="UP000039865"/>
    </source>
</evidence>
<dbReference type="GO" id="GO:0005524">
    <property type="term" value="F:ATP binding"/>
    <property type="evidence" value="ECO:0007669"/>
    <property type="project" value="InterPro"/>
</dbReference>
<evidence type="ECO:0000313" key="4">
    <source>
        <dbReference type="EMBL" id="CDW91836.1"/>
    </source>
</evidence>
<dbReference type="EMBL" id="CCKQ01019799">
    <property type="protein sequence ID" value="CDW91836.1"/>
    <property type="molecule type" value="Genomic_DNA"/>
</dbReference>
<dbReference type="SUPFAM" id="SSF82185">
    <property type="entry name" value="Histone H3 K4-specific methyltransferase SET7/9 N-terminal domain"/>
    <property type="match status" value="1"/>
</dbReference>
<dbReference type="PROSITE" id="PS00109">
    <property type="entry name" value="PROTEIN_KINASE_TYR"/>
    <property type="match status" value="1"/>
</dbReference>
<dbReference type="Proteomes" id="UP000039865">
    <property type="component" value="Unassembled WGS sequence"/>
</dbReference>
<name>A0A078BCB0_STYLE</name>
<dbReference type="GO" id="GO:0005634">
    <property type="term" value="C:nucleus"/>
    <property type="evidence" value="ECO:0007669"/>
    <property type="project" value="TreeGrafter"/>
</dbReference>
<evidence type="ECO:0000256" key="1">
    <source>
        <dbReference type="ARBA" id="ARBA00022737"/>
    </source>
</evidence>
<protein>
    <submittedName>
        <fullName evidence="4">Protein kinase domain containing protein</fullName>
    </submittedName>
</protein>
<keyword evidence="5" id="KW-1185">Reference proteome</keyword>
<feature type="domain" description="Protein kinase" evidence="3">
    <location>
        <begin position="16"/>
        <end position="276"/>
    </location>
</feature>
<feature type="compositionally biased region" description="Low complexity" evidence="2">
    <location>
        <begin position="290"/>
        <end position="300"/>
    </location>
</feature>
<dbReference type="PANTHER" id="PTHR44167:SF24">
    <property type="entry name" value="SERINE_THREONINE-PROTEIN KINASE CHK2"/>
    <property type="match status" value="1"/>
</dbReference>
<sequence>MEKYVALSVKELWNKYQFVSNIDSGSFGSIQKVQNTVDKQFYAMKVQNLKNLMTSIPNNYSNEMLRIIREINTFKLIHPNITKFYESYFTFEDQFVIVTELAESNICIYRENTELTNAQISNIMIQIVKGTIHLHNQNIMHRDLSPDNILVFENGKKFKICDFGLSQMKPNTYSFVGKPFFKAPEIDLNEDFSYSSQVDIWSLGMILYYLCTKKYKYQGKIISELKKQDQTVLIKLEGQQQIFERLLNKMLQLDPHQRLDSLQVLFELCDLANESLDKHLEIEEEKKGNQGHQGRQNRQNSPNYNKKDAVALIKSTNAVVNEIIAKIGDDGSVYDGLWKNDKKDGYGRFVYVEGNYCIAEYKDGLRNGYGKYYSKDGWIYEGQYINDQKEGLGLMKYKSGDQYYGYWVNGMRQGLYIFQRKEDKQKQGNMRMEGQQRQ</sequence>
<evidence type="ECO:0000256" key="2">
    <source>
        <dbReference type="SAM" id="MobiDB-lite"/>
    </source>
</evidence>
<dbReference type="Pfam" id="PF02493">
    <property type="entry name" value="MORN"/>
    <property type="match status" value="4"/>
</dbReference>
<dbReference type="PANTHER" id="PTHR44167">
    <property type="entry name" value="OVARIAN-SPECIFIC SERINE/THREONINE-PROTEIN KINASE LOK-RELATED"/>
    <property type="match status" value="1"/>
</dbReference>
<keyword evidence="1" id="KW-0677">Repeat</keyword>
<dbReference type="GO" id="GO:0044773">
    <property type="term" value="P:mitotic DNA damage checkpoint signaling"/>
    <property type="evidence" value="ECO:0007669"/>
    <property type="project" value="TreeGrafter"/>
</dbReference>
<dbReference type="Pfam" id="PF00069">
    <property type="entry name" value="Pkinase"/>
    <property type="match status" value="1"/>
</dbReference>
<dbReference type="OrthoDB" id="7869584at2759"/>
<evidence type="ECO:0000259" key="3">
    <source>
        <dbReference type="PROSITE" id="PS50011"/>
    </source>
</evidence>
<dbReference type="CDD" id="cd14014">
    <property type="entry name" value="STKc_PknB_like"/>
    <property type="match status" value="1"/>
</dbReference>
<proteinExistence type="predicted"/>
<dbReference type="SUPFAM" id="SSF56112">
    <property type="entry name" value="Protein kinase-like (PK-like)"/>
    <property type="match status" value="1"/>
</dbReference>
<dbReference type="GO" id="GO:0005737">
    <property type="term" value="C:cytoplasm"/>
    <property type="evidence" value="ECO:0007669"/>
    <property type="project" value="TreeGrafter"/>
</dbReference>
<accession>A0A078BCB0</accession>
<dbReference type="GO" id="GO:0004674">
    <property type="term" value="F:protein serine/threonine kinase activity"/>
    <property type="evidence" value="ECO:0007669"/>
    <property type="project" value="TreeGrafter"/>
</dbReference>
<dbReference type="PROSITE" id="PS50011">
    <property type="entry name" value="PROTEIN_KINASE_DOM"/>
    <property type="match status" value="1"/>
</dbReference>
<feature type="region of interest" description="Disordered" evidence="2">
    <location>
        <begin position="284"/>
        <end position="305"/>
    </location>
</feature>
<dbReference type="InterPro" id="IPR011009">
    <property type="entry name" value="Kinase-like_dom_sf"/>
</dbReference>
<dbReference type="InterPro" id="IPR003409">
    <property type="entry name" value="MORN"/>
</dbReference>
<dbReference type="InParanoid" id="A0A078BCB0"/>
<reference evidence="4 5" key="1">
    <citation type="submission" date="2014-06" db="EMBL/GenBank/DDBJ databases">
        <authorList>
            <person name="Swart Estienne"/>
        </authorList>
    </citation>
    <scope>NUCLEOTIDE SEQUENCE [LARGE SCALE GENOMIC DNA]</scope>
    <source>
        <strain evidence="4 5">130c</strain>
    </source>
</reference>
<dbReference type="Gene3D" id="2.20.110.10">
    <property type="entry name" value="Histone H3 K4-specific methyltransferase SET7/9 N-terminal domain"/>
    <property type="match status" value="1"/>
</dbReference>
<keyword evidence="4" id="KW-0418">Kinase</keyword>